<dbReference type="Pfam" id="PF12752">
    <property type="entry name" value="SUZ"/>
    <property type="match status" value="1"/>
</dbReference>
<feature type="compositionally biased region" description="Polar residues" evidence="2">
    <location>
        <begin position="400"/>
        <end position="431"/>
    </location>
</feature>
<evidence type="ECO:0000256" key="1">
    <source>
        <dbReference type="ARBA" id="ARBA00022553"/>
    </source>
</evidence>
<dbReference type="GO" id="GO:0006012">
    <property type="term" value="P:galactose metabolic process"/>
    <property type="evidence" value="ECO:0007669"/>
    <property type="project" value="TreeGrafter"/>
</dbReference>
<feature type="domain" description="SUZ" evidence="4">
    <location>
        <begin position="278"/>
        <end position="362"/>
    </location>
</feature>
<evidence type="ECO:0000259" key="4">
    <source>
        <dbReference type="PROSITE" id="PS51673"/>
    </source>
</evidence>
<dbReference type="InterPro" id="IPR051937">
    <property type="entry name" value="R3H_domain_containing"/>
</dbReference>
<dbReference type="GO" id="GO:0003676">
    <property type="term" value="F:nucleic acid binding"/>
    <property type="evidence" value="ECO:0007669"/>
    <property type="project" value="UniProtKB-UniRule"/>
</dbReference>
<evidence type="ECO:0000313" key="5">
    <source>
        <dbReference type="EMBL" id="QIW97379.1"/>
    </source>
</evidence>
<dbReference type="CDD" id="cd02642">
    <property type="entry name" value="R3H_encore_like"/>
    <property type="match status" value="1"/>
</dbReference>
<evidence type="ECO:0008006" key="7">
    <source>
        <dbReference type="Google" id="ProtNLM"/>
    </source>
</evidence>
<feature type="region of interest" description="Disordered" evidence="2">
    <location>
        <begin position="311"/>
        <end position="343"/>
    </location>
</feature>
<name>A0A6H0XSD4_9PEZI</name>
<dbReference type="InterPro" id="IPR001374">
    <property type="entry name" value="R3H_dom"/>
</dbReference>
<feature type="region of interest" description="Disordered" evidence="2">
    <location>
        <begin position="115"/>
        <end position="136"/>
    </location>
</feature>
<dbReference type="SUPFAM" id="SSF82708">
    <property type="entry name" value="R3H domain"/>
    <property type="match status" value="1"/>
</dbReference>
<dbReference type="InterPro" id="IPR024771">
    <property type="entry name" value="SUZ"/>
</dbReference>
<sequence length="736" mass="78852">MSPAKAGLKEASSKDMGKAIVRAEQQTNRAQHAASTTIPFFEKEHGTKSTVQFHEMATLENGSHLTTDSTLASSLESKSPSLGGKSTASVVTFAMDEKESLRPDDSASIVAAATAEEEEELQGQNIDPIDSSNGSNEDVRAFREQLNEISAIDPLRRSTAVGVNQDGAPAQGVLYVPASNHVPLPGLVHQIPGELYESLPDVKLLEALENPRDRIWVLKLEQDVIDFVKDAKEPSLVLPQCNSFYRMLAHKIADYYMLGHSVDDSNSAVRLFKTAACRIPRPLTGVITPSTAASTPPPNLQMTILRRGMDATGPAIANGSGMPSKSTSEAGESIEGDARPLSLQEREARYEAARLRILGSAKPEDTSDTTKDESRPSSTTGKKVKKGKRDYSDDDFEARSSYNSFFAQPQPQSGYQSYIGSGAQPQFSQPYPQVAGYPQYAPPAQGQYWGPPAQDGSTNWTQSPAATFDLAHEFDRSMSFQQTPTAYSATHSPYGQPPFQSASPYQYGWPQSALPGNGHFSPSGAFSPYADRPSSSASQPTYAYGQLPSQALGRPPNALEHPLPGSYKSRHFNPQSQTFIPTLATRPFLPQRTMSGPNVASPVGLERQLSTQTQGAQINSPGIVSPGSISSRMPTHSMTHPLPQPVFPSQAPPAVSLPPKPTATQRMSFDADRTPKGTNAMQPSESTIAKWGTPASLPAKPPPSAGKQDAEKTPQRSAQSGFNLPSFGSMPAGGGV</sequence>
<feature type="region of interest" description="Disordered" evidence="2">
    <location>
        <begin position="356"/>
        <end position="462"/>
    </location>
</feature>
<proteinExistence type="predicted"/>
<evidence type="ECO:0000259" key="3">
    <source>
        <dbReference type="PROSITE" id="PS51061"/>
    </source>
</evidence>
<dbReference type="Gene3D" id="3.30.1370.50">
    <property type="entry name" value="R3H-like domain"/>
    <property type="match status" value="1"/>
</dbReference>
<dbReference type="AlphaFoldDB" id="A0A6H0XSD4"/>
<feature type="domain" description="R3H" evidence="3">
    <location>
        <begin position="214"/>
        <end position="277"/>
    </location>
</feature>
<feature type="compositionally biased region" description="Basic and acidic residues" evidence="2">
    <location>
        <begin position="362"/>
        <end position="375"/>
    </location>
</feature>
<dbReference type="InterPro" id="IPR036867">
    <property type="entry name" value="R3H_dom_sf"/>
</dbReference>
<feature type="compositionally biased region" description="Polar residues" evidence="2">
    <location>
        <begin position="122"/>
        <end position="136"/>
    </location>
</feature>
<feature type="compositionally biased region" description="Low complexity" evidence="2">
    <location>
        <begin position="620"/>
        <end position="631"/>
    </location>
</feature>
<dbReference type="SMART" id="SM00393">
    <property type="entry name" value="R3H"/>
    <property type="match status" value="1"/>
</dbReference>
<dbReference type="EMBL" id="CP051140">
    <property type="protein sequence ID" value="QIW97379.1"/>
    <property type="molecule type" value="Genomic_DNA"/>
</dbReference>
<organism evidence="5 6">
    <name type="scientific">Peltaster fructicola</name>
    <dbReference type="NCBI Taxonomy" id="286661"/>
    <lineage>
        <taxon>Eukaryota</taxon>
        <taxon>Fungi</taxon>
        <taxon>Dikarya</taxon>
        <taxon>Ascomycota</taxon>
        <taxon>Pezizomycotina</taxon>
        <taxon>Dothideomycetes</taxon>
        <taxon>Dothideomycetes incertae sedis</taxon>
        <taxon>Peltaster</taxon>
    </lineage>
</organism>
<dbReference type="OrthoDB" id="278430at2759"/>
<feature type="compositionally biased region" description="Polar residues" evidence="2">
    <location>
        <begin position="321"/>
        <end position="330"/>
    </location>
</feature>
<dbReference type="PROSITE" id="PS51061">
    <property type="entry name" value="R3H"/>
    <property type="match status" value="1"/>
</dbReference>
<feature type="region of interest" description="Disordered" evidence="2">
    <location>
        <begin position="612"/>
        <end position="736"/>
    </location>
</feature>
<feature type="region of interest" description="Disordered" evidence="2">
    <location>
        <begin position="62"/>
        <end position="85"/>
    </location>
</feature>
<reference evidence="5 6" key="1">
    <citation type="journal article" date="2016" name="Sci. Rep.">
        <title>Peltaster fructicola genome reveals evolution from an invasive phytopathogen to an ectophytic parasite.</title>
        <authorList>
            <person name="Xu C."/>
            <person name="Chen H."/>
            <person name="Gleason M.L."/>
            <person name="Xu J.R."/>
            <person name="Liu H."/>
            <person name="Zhang R."/>
            <person name="Sun G."/>
        </authorList>
    </citation>
    <scope>NUCLEOTIDE SEQUENCE [LARGE SCALE GENOMIC DNA]</scope>
    <source>
        <strain evidence="5 6">LNHT1506</strain>
    </source>
</reference>
<dbReference type="PANTHER" id="PTHR15672">
    <property type="entry name" value="CAMP-REGULATED PHOSPHOPROTEIN 21 RELATED R3H DOMAIN CONTAINING PROTEIN"/>
    <property type="match status" value="1"/>
</dbReference>
<dbReference type="Proteomes" id="UP000503462">
    <property type="component" value="Chromosome 2"/>
</dbReference>
<protein>
    <recommendedName>
        <fullName evidence="7">SUZ domain-containing protein</fullName>
    </recommendedName>
</protein>
<dbReference type="PROSITE" id="PS51673">
    <property type="entry name" value="SUZ"/>
    <property type="match status" value="1"/>
</dbReference>
<gene>
    <name evidence="5" type="ORF">AMS68_002897</name>
</gene>
<keyword evidence="1" id="KW-0597">Phosphoprotein</keyword>
<accession>A0A6H0XSD4</accession>
<feature type="compositionally biased region" description="Polar residues" evidence="2">
    <location>
        <begin position="676"/>
        <end position="687"/>
    </location>
</feature>
<feature type="region of interest" description="Disordered" evidence="2">
    <location>
        <begin position="523"/>
        <end position="573"/>
    </location>
</feature>
<keyword evidence="6" id="KW-1185">Reference proteome</keyword>
<evidence type="ECO:0000256" key="2">
    <source>
        <dbReference type="SAM" id="MobiDB-lite"/>
    </source>
</evidence>
<evidence type="ECO:0000313" key="6">
    <source>
        <dbReference type="Proteomes" id="UP000503462"/>
    </source>
</evidence>
<dbReference type="PANTHER" id="PTHR15672:SF8">
    <property type="entry name" value="PROTEIN ENCORE"/>
    <property type="match status" value="1"/>
</dbReference>
<dbReference type="Pfam" id="PF01424">
    <property type="entry name" value="R3H"/>
    <property type="match status" value="1"/>
</dbReference>